<evidence type="ECO:0000313" key="2">
    <source>
        <dbReference type="EMBL" id="KAF4133185.1"/>
    </source>
</evidence>
<sequence>MSVATTAATSSSDDFDSFAFELDDVHETDVLVDVNESHLSMMTSVVSQSNGRSRKNQPKNPGMTKFVESKTLQSGETAPLVQRFIARRFEDESCIVHTWKFITEGAGVFNGMQVDETGWCRLLPSTDATEPGTQIELCIHRVPMHFKSVLSRKSEIPEFHEALQAVSAVTLNKVMTSLEALLLDGALAGIA</sequence>
<comment type="caution">
    <text evidence="2">The sequence shown here is derived from an EMBL/GenBank/DDBJ whole genome shotgun (WGS) entry which is preliminary data.</text>
</comment>
<dbReference type="EMBL" id="JAACNO010002431">
    <property type="protein sequence ID" value="KAF4133185.1"/>
    <property type="molecule type" value="Genomic_DNA"/>
</dbReference>
<name>A0A8S9TWS6_PHYIN</name>
<reference evidence="2" key="1">
    <citation type="submission" date="2020-03" db="EMBL/GenBank/DDBJ databases">
        <title>Hybrid Assembly of Korean Phytophthora infestans isolates.</title>
        <authorList>
            <person name="Prokchorchik M."/>
            <person name="Lee Y."/>
            <person name="Seo J."/>
            <person name="Cho J.-H."/>
            <person name="Park Y.-E."/>
            <person name="Jang D.-C."/>
            <person name="Im J.-S."/>
            <person name="Choi J.-G."/>
            <person name="Park H.-J."/>
            <person name="Lee G.-B."/>
            <person name="Lee Y.-G."/>
            <person name="Hong S.-Y."/>
            <person name="Cho K."/>
            <person name="Sohn K.H."/>
        </authorList>
    </citation>
    <scope>NUCLEOTIDE SEQUENCE</scope>
    <source>
        <strain evidence="2">KR_2_A2</strain>
    </source>
</reference>
<evidence type="ECO:0000313" key="3">
    <source>
        <dbReference type="Proteomes" id="UP000704712"/>
    </source>
</evidence>
<proteinExistence type="predicted"/>
<evidence type="ECO:0000256" key="1">
    <source>
        <dbReference type="SAM" id="MobiDB-lite"/>
    </source>
</evidence>
<accession>A0A8S9TWS6</accession>
<feature type="region of interest" description="Disordered" evidence="1">
    <location>
        <begin position="44"/>
        <end position="66"/>
    </location>
</feature>
<organism evidence="2 3">
    <name type="scientific">Phytophthora infestans</name>
    <name type="common">Potato late blight agent</name>
    <name type="synonym">Botrytis infestans</name>
    <dbReference type="NCBI Taxonomy" id="4787"/>
    <lineage>
        <taxon>Eukaryota</taxon>
        <taxon>Sar</taxon>
        <taxon>Stramenopiles</taxon>
        <taxon>Oomycota</taxon>
        <taxon>Peronosporomycetes</taxon>
        <taxon>Peronosporales</taxon>
        <taxon>Peronosporaceae</taxon>
        <taxon>Phytophthora</taxon>
    </lineage>
</organism>
<dbReference type="Proteomes" id="UP000704712">
    <property type="component" value="Unassembled WGS sequence"/>
</dbReference>
<dbReference type="AlphaFoldDB" id="A0A8S9TWS6"/>
<gene>
    <name evidence="2" type="ORF">GN958_ATG17629</name>
</gene>
<protein>
    <submittedName>
        <fullName evidence="2">Uncharacterized protein</fullName>
    </submittedName>
</protein>